<accession>A0A7G9G9R0</accession>
<feature type="region of interest" description="Disordered" evidence="4">
    <location>
        <begin position="23"/>
        <end position="71"/>
    </location>
</feature>
<evidence type="ECO:0000256" key="1">
    <source>
        <dbReference type="ARBA" id="ARBA00004196"/>
    </source>
</evidence>
<reference evidence="7 8" key="1">
    <citation type="submission" date="2020-08" db="EMBL/GenBank/DDBJ databases">
        <authorList>
            <person name="Liu C."/>
            <person name="Sun Q."/>
        </authorList>
    </citation>
    <scope>NUCLEOTIDE SEQUENCE [LARGE SCALE GENOMIC DNA]</scope>
    <source>
        <strain evidence="7 8">NSJ-29</strain>
    </source>
</reference>
<dbReference type="Proteomes" id="UP000515860">
    <property type="component" value="Chromosome"/>
</dbReference>
<evidence type="ECO:0000313" key="7">
    <source>
        <dbReference type="EMBL" id="QNM07542.1"/>
    </source>
</evidence>
<dbReference type="PANTHER" id="PTHR46847:SF3">
    <property type="entry name" value="GALACTOFURANOSE-BINDING PROTEIN YTFQ"/>
    <property type="match status" value="1"/>
</dbReference>
<dbReference type="PANTHER" id="PTHR46847">
    <property type="entry name" value="D-ALLOSE-BINDING PERIPLASMIC PROTEIN-RELATED"/>
    <property type="match status" value="1"/>
</dbReference>
<dbReference type="SUPFAM" id="SSF53822">
    <property type="entry name" value="Periplasmic binding protein-like I"/>
    <property type="match status" value="1"/>
</dbReference>
<evidence type="ECO:0000256" key="3">
    <source>
        <dbReference type="ARBA" id="ARBA00022729"/>
    </source>
</evidence>
<protein>
    <submittedName>
        <fullName evidence="7">Sugar ABC transporter substrate-binding protein</fullName>
    </submittedName>
</protein>
<keyword evidence="3 5" id="KW-0732">Signal</keyword>
<dbReference type="InterPro" id="IPR025997">
    <property type="entry name" value="SBP_2_dom"/>
</dbReference>
<comment type="subcellular location">
    <subcellularLocation>
        <location evidence="1">Cell envelope</location>
    </subcellularLocation>
</comment>
<dbReference type="CDD" id="cd01536">
    <property type="entry name" value="PBP1_ABC_sugar_binding-like"/>
    <property type="match status" value="1"/>
</dbReference>
<dbReference type="Gene3D" id="3.40.50.2300">
    <property type="match status" value="2"/>
</dbReference>
<comment type="similarity">
    <text evidence="2">Belongs to the bacterial solute-binding protein 2 family.</text>
</comment>
<evidence type="ECO:0000256" key="2">
    <source>
        <dbReference type="ARBA" id="ARBA00007639"/>
    </source>
</evidence>
<evidence type="ECO:0000256" key="4">
    <source>
        <dbReference type="SAM" id="MobiDB-lite"/>
    </source>
</evidence>
<evidence type="ECO:0000313" key="8">
    <source>
        <dbReference type="Proteomes" id="UP000515860"/>
    </source>
</evidence>
<evidence type="ECO:0000256" key="5">
    <source>
        <dbReference type="SAM" id="SignalP"/>
    </source>
</evidence>
<evidence type="ECO:0000259" key="6">
    <source>
        <dbReference type="Pfam" id="PF13407"/>
    </source>
</evidence>
<feature type="domain" description="Periplasmic binding protein" evidence="6">
    <location>
        <begin position="80"/>
        <end position="335"/>
    </location>
</feature>
<organism evidence="7 8">
    <name type="scientific">Wansuia hejianensis</name>
    <dbReference type="NCBI Taxonomy" id="2763667"/>
    <lineage>
        <taxon>Bacteria</taxon>
        <taxon>Bacillati</taxon>
        <taxon>Bacillota</taxon>
        <taxon>Clostridia</taxon>
        <taxon>Lachnospirales</taxon>
        <taxon>Lachnospiraceae</taxon>
        <taxon>Wansuia</taxon>
    </lineage>
</organism>
<gene>
    <name evidence="7" type="ORF">H9Q79_11460</name>
</gene>
<feature type="compositionally biased region" description="Low complexity" evidence="4">
    <location>
        <begin position="25"/>
        <end position="48"/>
    </location>
</feature>
<dbReference type="GO" id="GO:0030246">
    <property type="term" value="F:carbohydrate binding"/>
    <property type="evidence" value="ECO:0007669"/>
    <property type="project" value="UniProtKB-ARBA"/>
</dbReference>
<feature type="signal peptide" evidence="5">
    <location>
        <begin position="1"/>
        <end position="22"/>
    </location>
</feature>
<feature type="chain" id="PRO_5038787458" evidence="5">
    <location>
        <begin position="23"/>
        <end position="359"/>
    </location>
</feature>
<dbReference type="GO" id="GO:0030313">
    <property type="term" value="C:cell envelope"/>
    <property type="evidence" value="ECO:0007669"/>
    <property type="project" value="UniProtKB-SubCell"/>
</dbReference>
<sequence length="359" mass="37947">MKSKKLALVLTGVIAVTLTACGTPSTESTAGSSAGTSAESSTGASSGDSSKETTGKSTGAEEEGKSEISADNPLAGKKIGCTIVYKGDEWCSALASCLEDVADKYGCEIVVEDGDLNDETQSKQVENMVAAGVDMIFVDPATPDGVTEAMNKAVDAGIPIFIYDGYWNEDKAVTTVTWNQPLTGELMADYVIDYVDKNLNGKAKVVVLTLKSSTHCVEREEAFKEAVAGHGGIEVINTQDCEGNREKGANAITNIVEPFDIVVSVVDNGAWGAVSALQARGLTDVKVFSMGAYGSEPFEALKNEDPNYEACVVVPPQEIADTIYQAASDYFEGKEVEKTTNIELAVADSSNVTDFWTFQ</sequence>
<name>A0A7G9G9R0_9FIRM</name>
<dbReference type="AlphaFoldDB" id="A0A7G9G9R0"/>
<dbReference type="EMBL" id="CP060635">
    <property type="protein sequence ID" value="QNM07542.1"/>
    <property type="molecule type" value="Genomic_DNA"/>
</dbReference>
<proteinExistence type="inferred from homology"/>
<dbReference type="Pfam" id="PF13407">
    <property type="entry name" value="Peripla_BP_4"/>
    <property type="match status" value="1"/>
</dbReference>
<keyword evidence="8" id="KW-1185">Reference proteome</keyword>
<dbReference type="InterPro" id="IPR028082">
    <property type="entry name" value="Peripla_BP_I"/>
</dbReference>
<dbReference type="KEGG" id="whj:H9Q79_11460"/>
<dbReference type="RefSeq" id="WP_118644187.1">
    <property type="nucleotide sequence ID" value="NZ_CP060635.1"/>
</dbReference>
<dbReference type="PROSITE" id="PS51257">
    <property type="entry name" value="PROKAR_LIPOPROTEIN"/>
    <property type="match status" value="1"/>
</dbReference>